<dbReference type="OrthoDB" id="6431050at2759"/>
<evidence type="ECO:0000313" key="4">
    <source>
        <dbReference type="EnsemblMetazoa" id="tetur24g02310.1"/>
    </source>
</evidence>
<dbReference type="STRING" id="32264.T1KWN9"/>
<evidence type="ECO:0000313" key="5">
    <source>
        <dbReference type="Proteomes" id="UP000015104"/>
    </source>
</evidence>
<feature type="region of interest" description="Disordered" evidence="2">
    <location>
        <begin position="176"/>
        <end position="205"/>
    </location>
</feature>
<dbReference type="KEGG" id="tut:107367840"/>
<dbReference type="InterPro" id="IPR042337">
    <property type="entry name" value="GSE1"/>
</dbReference>
<gene>
    <name evidence="4" type="primary">107367840</name>
</gene>
<dbReference type="InterPro" id="IPR022207">
    <property type="entry name" value="GSE-like"/>
</dbReference>
<organism evidence="4 5">
    <name type="scientific">Tetranychus urticae</name>
    <name type="common">Two-spotted spider mite</name>
    <dbReference type="NCBI Taxonomy" id="32264"/>
    <lineage>
        <taxon>Eukaryota</taxon>
        <taxon>Metazoa</taxon>
        <taxon>Ecdysozoa</taxon>
        <taxon>Arthropoda</taxon>
        <taxon>Chelicerata</taxon>
        <taxon>Arachnida</taxon>
        <taxon>Acari</taxon>
        <taxon>Acariformes</taxon>
        <taxon>Trombidiformes</taxon>
        <taxon>Prostigmata</taxon>
        <taxon>Eleutherengona</taxon>
        <taxon>Raphignathae</taxon>
        <taxon>Tetranychoidea</taxon>
        <taxon>Tetranychidae</taxon>
        <taxon>Tetranychus</taxon>
    </lineage>
</organism>
<dbReference type="PANTHER" id="PTHR17608:SF4">
    <property type="entry name" value="GENETIC SUPPRESSOR ELEMENT 1"/>
    <property type="match status" value="1"/>
</dbReference>
<dbReference type="eggNOG" id="ENOG502QR0Q">
    <property type="taxonomic scope" value="Eukaryota"/>
</dbReference>
<reference evidence="4" key="2">
    <citation type="submission" date="2015-06" db="UniProtKB">
        <authorList>
            <consortium name="EnsemblMetazoa"/>
        </authorList>
    </citation>
    <scope>IDENTIFICATION</scope>
</reference>
<dbReference type="HOGENOM" id="CLU_290901_0_0_1"/>
<feature type="compositionally biased region" description="Polar residues" evidence="2">
    <location>
        <begin position="565"/>
        <end position="576"/>
    </location>
</feature>
<name>T1KWN9_TETUR</name>
<feature type="compositionally biased region" description="Polar residues" evidence="2">
    <location>
        <begin position="868"/>
        <end position="880"/>
    </location>
</feature>
<evidence type="ECO:0000259" key="3">
    <source>
        <dbReference type="Pfam" id="PF12540"/>
    </source>
</evidence>
<dbReference type="Pfam" id="PF12540">
    <property type="entry name" value="DUF3736"/>
    <property type="match status" value="1"/>
</dbReference>
<dbReference type="AlphaFoldDB" id="T1KWN9"/>
<reference evidence="5" key="1">
    <citation type="submission" date="2011-08" db="EMBL/GenBank/DDBJ databases">
        <authorList>
            <person name="Rombauts S."/>
        </authorList>
    </citation>
    <scope>NUCLEOTIDE SEQUENCE</scope>
    <source>
        <strain evidence="5">London</strain>
    </source>
</reference>
<feature type="coiled-coil region" evidence="1">
    <location>
        <begin position="980"/>
        <end position="1042"/>
    </location>
</feature>
<proteinExistence type="predicted"/>
<feature type="region of interest" description="Disordered" evidence="2">
    <location>
        <begin position="35"/>
        <end position="145"/>
    </location>
</feature>
<evidence type="ECO:0000256" key="2">
    <source>
        <dbReference type="SAM" id="MobiDB-lite"/>
    </source>
</evidence>
<feature type="region of interest" description="Disordered" evidence="2">
    <location>
        <begin position="868"/>
        <end position="956"/>
    </location>
</feature>
<feature type="compositionally biased region" description="Acidic residues" evidence="2">
    <location>
        <begin position="641"/>
        <end position="658"/>
    </location>
</feature>
<feature type="region of interest" description="Disordered" evidence="2">
    <location>
        <begin position="523"/>
        <end position="605"/>
    </location>
</feature>
<feature type="region of interest" description="Disordered" evidence="2">
    <location>
        <begin position="356"/>
        <end position="375"/>
    </location>
</feature>
<feature type="compositionally biased region" description="Low complexity" evidence="2">
    <location>
        <begin position="526"/>
        <end position="564"/>
    </location>
</feature>
<feature type="compositionally biased region" description="Polar residues" evidence="2">
    <location>
        <begin position="56"/>
        <end position="101"/>
    </location>
</feature>
<dbReference type="EMBL" id="CAEY01000646">
    <property type="status" value="NOT_ANNOTATED_CDS"/>
    <property type="molecule type" value="Genomic_DNA"/>
</dbReference>
<dbReference type="OMA" id="IMPPNKR"/>
<feature type="region of interest" description="Disordered" evidence="2">
    <location>
        <begin position="283"/>
        <end position="322"/>
    </location>
</feature>
<evidence type="ECO:0000256" key="1">
    <source>
        <dbReference type="SAM" id="Coils"/>
    </source>
</evidence>
<protein>
    <recommendedName>
        <fullName evidence="3">Genetic suppressor element-like domain-containing protein</fullName>
    </recommendedName>
</protein>
<dbReference type="PANTHER" id="PTHR17608">
    <property type="entry name" value="GENETIC SUPPRESSOR ELEMENT 1"/>
    <property type="match status" value="1"/>
</dbReference>
<feature type="compositionally biased region" description="Low complexity" evidence="2">
    <location>
        <begin position="35"/>
        <end position="54"/>
    </location>
</feature>
<feature type="region of interest" description="Disordered" evidence="2">
    <location>
        <begin position="625"/>
        <end position="660"/>
    </location>
</feature>
<feature type="compositionally biased region" description="Low complexity" evidence="2">
    <location>
        <begin position="177"/>
        <end position="195"/>
    </location>
</feature>
<feature type="compositionally biased region" description="Basic and acidic residues" evidence="2">
    <location>
        <begin position="899"/>
        <end position="924"/>
    </location>
</feature>
<keyword evidence="5" id="KW-1185">Reference proteome</keyword>
<keyword evidence="1" id="KW-0175">Coiled coil</keyword>
<accession>T1KWN9</accession>
<feature type="compositionally biased region" description="Basic and acidic residues" evidence="2">
    <location>
        <begin position="595"/>
        <end position="605"/>
    </location>
</feature>
<dbReference type="EnsemblMetazoa" id="tetur24g02310.1">
    <property type="protein sequence ID" value="tetur24g02310.1"/>
    <property type="gene ID" value="tetur24g02310"/>
</dbReference>
<feature type="compositionally biased region" description="Basic and acidic residues" evidence="2">
    <location>
        <begin position="625"/>
        <end position="634"/>
    </location>
</feature>
<sequence>MKKFILEKNFQTGMTVHPLSTNPTTATSTLIQTFQPQLSSSSSPQSLSPSTLFTINGYNTNGPSKSHQQGVNSNQLIHSPANNPINSIGNHNDSGFQQYRTSVSANASSSLEESLLKSAQSHNTQSSGPSTENPGSSSSSAPANLTNHILPYSERLRSAAVAAGYTYNPFIGSPSHANPSASMPPSQSSQSSHHNLTTHMPPHPPAPYRIEDPMYLERYGIMRSGSSNIHQTSNVQSLNHSELSPGHVTSNSNVPSYQMSSRYSELLATHQERVLNDEKQRLLGHGTNSNHVSTHSHQHPSNHPSNHPPVSSSGPPSYKMNTSVLSNCELGIRNREYLTNGNLLVGMSAREMNSMSNSNKKQLNGSVTISNPGTKPLNLTSNSTVISNKDRTNAILIDIKKDQTAHMISNQFGHQLIQSSTTFTTNPVTTISTAPVNNHLWRPQINERDDSRVGNRINPDFVKRNNAFENPIDYSYTKKQRFSDLPSDFSLKSSIEISSQPFVPCNPSPFLINTPDHVSQMILSRPQQTQQTQPSQPLQSHQPHQPPQSTQSSQSTQKPSVSSPHQSNLNIQSKKSTICELTPSNRPAIPVYPTPHKDYNGYKPTEPETKVVSKLDLLEMKLKARRKERAERPTSRASVETSDDELTCSEDESDEEESELNKARNRLKYMITSGPPLKLDAKPEKIDFLSRLGLVTHSTKRNLLFNKHVSSRRFHSNLDAKPFDLTNVPQPELYDSENIFLQPTDILPSSLNKAEVKFDDKCGYMNILGLKHELNAEKMKERELLWEGVLEERDRRRSINLSYGKITNNLSKETLDKWLNYLSSQPRIYPERFNKNGVINGSANNSTSSSSSFSLPSSLENCTPLAVNNSWHNQRRTLNVTDRKQSKSNNAKQGLLKSLDNKEFAQKNSKQKAEAVERMKDDSQSIKCVNMKSESYSDPGHKDKSTKNSESNHSTGFKWPGIEAILEAYEKYTIETQLEKEFLSERISELKSAIKEKNAHVEKLTKTITSLTNVQRELDEEREEYENKINLIKRNLNQIAHSLEVFKIPNQ</sequence>
<dbReference type="Proteomes" id="UP000015104">
    <property type="component" value="Unassembled WGS sequence"/>
</dbReference>
<feature type="region of interest" description="Disordered" evidence="2">
    <location>
        <begin position="230"/>
        <end position="256"/>
    </location>
</feature>
<feature type="compositionally biased region" description="Low complexity" evidence="2">
    <location>
        <begin position="301"/>
        <end position="317"/>
    </location>
</feature>
<feature type="compositionally biased region" description="Low complexity" evidence="2">
    <location>
        <begin position="102"/>
        <end position="144"/>
    </location>
</feature>
<feature type="domain" description="Genetic suppressor element-like" evidence="3">
    <location>
        <begin position="609"/>
        <end position="731"/>
    </location>
</feature>